<evidence type="ECO:0000256" key="1">
    <source>
        <dbReference type="ARBA" id="ARBA00022460"/>
    </source>
</evidence>
<keyword evidence="5" id="KW-1185">Reference proteome</keyword>
<keyword evidence="1 2" id="KW-0193">Cuticle</keyword>
<gene>
    <name evidence="4" type="ORF">B4U80_05581</name>
</gene>
<dbReference type="GO" id="GO:0042302">
    <property type="term" value="F:structural constituent of cuticle"/>
    <property type="evidence" value="ECO:0007669"/>
    <property type="project" value="UniProtKB-UniRule"/>
</dbReference>
<dbReference type="PANTHER" id="PTHR12236">
    <property type="entry name" value="STRUCTURAL CONTITUENT OF CUTICLE"/>
    <property type="match status" value="1"/>
</dbReference>
<dbReference type="Proteomes" id="UP000288716">
    <property type="component" value="Unassembled WGS sequence"/>
</dbReference>
<evidence type="ECO:0000256" key="2">
    <source>
        <dbReference type="PROSITE-ProRule" id="PRU00497"/>
    </source>
</evidence>
<dbReference type="InterPro" id="IPR000618">
    <property type="entry name" value="Insect_cuticle"/>
</dbReference>
<sequence length="220" mass="22963">MHSHPKTTGKRFGGNQLRGYGTSNSYQKQSYGGDGGGGGYNAAYQGGGGYGGGQGGEKPMPYDFQYDFNDDYGGSQSRQETADANGNVQGSYSYRDPYGIFRTVKYTAGPHGFQAVVHSNEPGLGTTENPADVVYNLEDPPAGAYGSRKSSAYTAPSGGGGGYGAGGGGAGYGGAGKRSGGGGGFRQVQADYSNIMQHIVHNIRNNRRRGGRNPYQSKEY</sequence>
<dbReference type="OrthoDB" id="6515429at2759"/>
<feature type="compositionally biased region" description="Polar residues" evidence="3">
    <location>
        <begin position="21"/>
        <end position="30"/>
    </location>
</feature>
<dbReference type="VEuPathDB" id="VectorBase:LDEU006962"/>
<dbReference type="GO" id="GO:0005615">
    <property type="term" value="C:extracellular space"/>
    <property type="evidence" value="ECO:0007669"/>
    <property type="project" value="TreeGrafter"/>
</dbReference>
<feature type="compositionally biased region" description="Gly residues" evidence="3">
    <location>
        <begin position="32"/>
        <end position="56"/>
    </location>
</feature>
<feature type="compositionally biased region" description="Polar residues" evidence="3">
    <location>
        <begin position="74"/>
        <end position="89"/>
    </location>
</feature>
<proteinExistence type="predicted"/>
<reference evidence="4 5" key="1">
    <citation type="journal article" date="2018" name="Gigascience">
        <title>Genomes of trombidid mites reveal novel predicted allergens and laterally-transferred genes associated with secondary metabolism.</title>
        <authorList>
            <person name="Dong X."/>
            <person name="Chaisiri K."/>
            <person name="Xia D."/>
            <person name="Armstrong S.D."/>
            <person name="Fang Y."/>
            <person name="Donnelly M.J."/>
            <person name="Kadowaki T."/>
            <person name="McGarry J.W."/>
            <person name="Darby A.C."/>
            <person name="Makepeace B.L."/>
        </authorList>
    </citation>
    <scope>NUCLEOTIDE SEQUENCE [LARGE SCALE GENOMIC DNA]</scope>
    <source>
        <strain evidence="4">UoL-UT</strain>
    </source>
</reference>
<protein>
    <submittedName>
        <fullName evidence="4">Serine/threonine-protein phosphatase 2A regulatory subunit pppA-like protein</fullName>
    </submittedName>
</protein>
<evidence type="ECO:0000313" key="5">
    <source>
        <dbReference type="Proteomes" id="UP000288716"/>
    </source>
</evidence>
<feature type="region of interest" description="Disordered" evidence="3">
    <location>
        <begin position="1"/>
        <end position="89"/>
    </location>
</feature>
<name>A0A443SC01_9ACAR</name>
<accession>A0A443SC01</accession>
<dbReference type="AlphaFoldDB" id="A0A443SC01"/>
<dbReference type="InterPro" id="IPR051217">
    <property type="entry name" value="Insect_Cuticle_Struc_Prot"/>
</dbReference>
<organism evidence="4 5">
    <name type="scientific">Leptotrombidium deliense</name>
    <dbReference type="NCBI Taxonomy" id="299467"/>
    <lineage>
        <taxon>Eukaryota</taxon>
        <taxon>Metazoa</taxon>
        <taxon>Ecdysozoa</taxon>
        <taxon>Arthropoda</taxon>
        <taxon>Chelicerata</taxon>
        <taxon>Arachnida</taxon>
        <taxon>Acari</taxon>
        <taxon>Acariformes</taxon>
        <taxon>Trombidiformes</taxon>
        <taxon>Prostigmata</taxon>
        <taxon>Anystina</taxon>
        <taxon>Parasitengona</taxon>
        <taxon>Trombiculoidea</taxon>
        <taxon>Trombiculidae</taxon>
        <taxon>Leptotrombidium</taxon>
    </lineage>
</organism>
<dbReference type="EMBL" id="NCKV01004074">
    <property type="protein sequence ID" value="RWS25078.1"/>
    <property type="molecule type" value="Genomic_DNA"/>
</dbReference>
<dbReference type="GO" id="GO:0031012">
    <property type="term" value="C:extracellular matrix"/>
    <property type="evidence" value="ECO:0007669"/>
    <property type="project" value="TreeGrafter"/>
</dbReference>
<comment type="caution">
    <text evidence="4">The sequence shown here is derived from an EMBL/GenBank/DDBJ whole genome shotgun (WGS) entry which is preliminary data.</text>
</comment>
<dbReference type="PANTHER" id="PTHR12236:SF95">
    <property type="entry name" value="CUTICULAR PROTEIN 76BD, ISOFORM C-RELATED"/>
    <property type="match status" value="1"/>
</dbReference>
<evidence type="ECO:0000256" key="3">
    <source>
        <dbReference type="SAM" id="MobiDB-lite"/>
    </source>
</evidence>
<dbReference type="PROSITE" id="PS51155">
    <property type="entry name" value="CHIT_BIND_RR_2"/>
    <property type="match status" value="1"/>
</dbReference>
<dbReference type="Pfam" id="PF00379">
    <property type="entry name" value="Chitin_bind_4"/>
    <property type="match status" value="1"/>
</dbReference>
<evidence type="ECO:0000313" key="4">
    <source>
        <dbReference type="EMBL" id="RWS25078.1"/>
    </source>
</evidence>